<dbReference type="Proteomes" id="UP000035016">
    <property type="component" value="Chromosome Chromosome"/>
</dbReference>
<organism evidence="1 2">
    <name type="scientific">Streptomyces leeuwenhoekii</name>
    <dbReference type="NCBI Taxonomy" id="1437453"/>
    <lineage>
        <taxon>Bacteria</taxon>
        <taxon>Bacillati</taxon>
        <taxon>Actinomycetota</taxon>
        <taxon>Actinomycetes</taxon>
        <taxon>Kitasatosporales</taxon>
        <taxon>Streptomycetaceae</taxon>
        <taxon>Streptomyces</taxon>
    </lineage>
</organism>
<protein>
    <submittedName>
        <fullName evidence="1">Uncharacterized protein</fullName>
    </submittedName>
</protein>
<evidence type="ECO:0000313" key="2">
    <source>
        <dbReference type="Proteomes" id="UP000035016"/>
    </source>
</evidence>
<proteinExistence type="predicted"/>
<sequence>MPQTVDLATVPGYVYLVAETIEPILRDYRAIRAWEETDLYLS</sequence>
<accession>A0A0F7W017</accession>
<name>A0A0F7W017_STRLW</name>
<dbReference type="AlphaFoldDB" id="A0A0F7W017"/>
<dbReference type="KEGG" id="sle:sle_58590"/>
<gene>
    <name evidence="1" type="primary">sle_58590</name>
</gene>
<evidence type="ECO:0000313" key="1">
    <source>
        <dbReference type="EMBL" id="CQR65315.1"/>
    </source>
</evidence>
<dbReference type="RefSeq" id="WP_258958093.1">
    <property type="nucleotide sequence ID" value="NZ_AZSD01000209.1"/>
</dbReference>
<dbReference type="EMBL" id="LN831790">
    <property type="protein sequence ID" value="CQR65315.1"/>
    <property type="molecule type" value="Genomic_DNA"/>
</dbReference>
<reference evidence="1 2" key="1">
    <citation type="submission" date="2015-02" db="EMBL/GenBank/DDBJ databases">
        <authorList>
            <person name="Gomez-Escribano P.J."/>
        </authorList>
    </citation>
    <scope>NUCLEOTIDE SEQUENCE [LARGE SCALE GENOMIC DNA]</scope>
    <source>
        <strain evidence="2">C34 (DSM 42122 / NRRL B-24963)</strain>
    </source>
</reference>